<keyword evidence="4 8" id="KW-0694">RNA-binding</keyword>
<dbReference type="GO" id="GO:0015935">
    <property type="term" value="C:small ribosomal subunit"/>
    <property type="evidence" value="ECO:0007669"/>
    <property type="project" value="TreeGrafter"/>
</dbReference>
<dbReference type="GO" id="GO:0070181">
    <property type="term" value="F:small ribosomal subunit rRNA binding"/>
    <property type="evidence" value="ECO:0007669"/>
    <property type="project" value="TreeGrafter"/>
</dbReference>
<dbReference type="EMBL" id="LR130778">
    <property type="protein sequence ID" value="VDN49334.1"/>
    <property type="molecule type" value="Genomic_DNA"/>
</dbReference>
<keyword evidence="10" id="KW-1185">Reference proteome</keyword>
<keyword evidence="3 8" id="KW-0699">rRNA-binding</keyword>
<dbReference type="HAMAP" id="MF_00500">
    <property type="entry name" value="Ribosomal_bS20"/>
    <property type="match status" value="1"/>
</dbReference>
<evidence type="ECO:0000313" key="10">
    <source>
        <dbReference type="Proteomes" id="UP000279029"/>
    </source>
</evidence>
<dbReference type="KEGG" id="cbar:PATL70BA_3402"/>
<dbReference type="InterPro" id="IPR002583">
    <property type="entry name" value="Ribosomal_bS20"/>
</dbReference>
<comment type="similarity">
    <text evidence="2 8">Belongs to the bacterial ribosomal protein bS20 family.</text>
</comment>
<accession>A0A3P7P1T0</accession>
<organism evidence="9 10">
    <name type="scientific">Petrocella atlantisensis</name>
    <dbReference type="NCBI Taxonomy" id="2173034"/>
    <lineage>
        <taxon>Bacteria</taxon>
        <taxon>Bacillati</taxon>
        <taxon>Bacillota</taxon>
        <taxon>Clostridia</taxon>
        <taxon>Lachnospirales</taxon>
        <taxon>Vallitaleaceae</taxon>
        <taxon>Petrocella</taxon>
    </lineage>
</organism>
<evidence type="ECO:0000256" key="1">
    <source>
        <dbReference type="ARBA" id="ARBA00003134"/>
    </source>
</evidence>
<sequence length="87" mass="9539">MANIKSAKKRIKVAASKAMRNKSVKSRVKTEMKKLETIIEAGDKSAAEAQVKVVISYIDKAESKGVFHKNAASRKVSSVDRAFNKMA</sequence>
<dbReference type="NCBIfam" id="TIGR00029">
    <property type="entry name" value="S20"/>
    <property type="match status" value="1"/>
</dbReference>
<evidence type="ECO:0000256" key="6">
    <source>
        <dbReference type="ARBA" id="ARBA00023274"/>
    </source>
</evidence>
<protein>
    <recommendedName>
        <fullName evidence="7 8">Small ribosomal subunit protein bS20</fullName>
    </recommendedName>
</protein>
<proteinExistence type="inferred from homology"/>
<evidence type="ECO:0000256" key="2">
    <source>
        <dbReference type="ARBA" id="ARBA00007634"/>
    </source>
</evidence>
<comment type="function">
    <text evidence="1 8">Binds directly to 16S ribosomal RNA.</text>
</comment>
<dbReference type="GO" id="GO:0006412">
    <property type="term" value="P:translation"/>
    <property type="evidence" value="ECO:0007669"/>
    <property type="project" value="UniProtKB-UniRule"/>
</dbReference>
<evidence type="ECO:0000256" key="8">
    <source>
        <dbReference type="HAMAP-Rule" id="MF_00500"/>
    </source>
</evidence>
<keyword evidence="6 8" id="KW-0687">Ribonucleoprotein</keyword>
<dbReference type="FunFam" id="1.20.58.110:FF:000001">
    <property type="entry name" value="30S ribosomal protein S20"/>
    <property type="match status" value="1"/>
</dbReference>
<dbReference type="InterPro" id="IPR036510">
    <property type="entry name" value="Ribosomal_bS20_sf"/>
</dbReference>
<dbReference type="RefSeq" id="WP_125138314.1">
    <property type="nucleotide sequence ID" value="NZ_LR130778.1"/>
</dbReference>
<reference evidence="9 10" key="1">
    <citation type="submission" date="2018-09" db="EMBL/GenBank/DDBJ databases">
        <authorList>
            <person name="Postec A."/>
        </authorList>
    </citation>
    <scope>NUCLEOTIDE SEQUENCE [LARGE SCALE GENOMIC DNA]</scope>
    <source>
        <strain evidence="9">70B-A</strain>
    </source>
</reference>
<dbReference type="Gene3D" id="1.20.58.110">
    <property type="entry name" value="Ribosomal protein S20"/>
    <property type="match status" value="1"/>
</dbReference>
<dbReference type="Pfam" id="PF01649">
    <property type="entry name" value="Ribosomal_S20p"/>
    <property type="match status" value="1"/>
</dbReference>
<evidence type="ECO:0000256" key="4">
    <source>
        <dbReference type="ARBA" id="ARBA00022884"/>
    </source>
</evidence>
<dbReference type="PANTHER" id="PTHR33398">
    <property type="entry name" value="30S RIBOSOMAL PROTEIN S20"/>
    <property type="match status" value="1"/>
</dbReference>
<keyword evidence="5 8" id="KW-0689">Ribosomal protein</keyword>
<dbReference type="PANTHER" id="PTHR33398:SF1">
    <property type="entry name" value="SMALL RIBOSOMAL SUBUNIT PROTEIN BS20C"/>
    <property type="match status" value="1"/>
</dbReference>
<dbReference type="SUPFAM" id="SSF46992">
    <property type="entry name" value="Ribosomal protein S20"/>
    <property type="match status" value="1"/>
</dbReference>
<dbReference type="GO" id="GO:0003735">
    <property type="term" value="F:structural constituent of ribosome"/>
    <property type="evidence" value="ECO:0007669"/>
    <property type="project" value="InterPro"/>
</dbReference>
<evidence type="ECO:0000256" key="5">
    <source>
        <dbReference type="ARBA" id="ARBA00022980"/>
    </source>
</evidence>
<evidence type="ECO:0000256" key="3">
    <source>
        <dbReference type="ARBA" id="ARBA00022730"/>
    </source>
</evidence>
<evidence type="ECO:0000256" key="7">
    <source>
        <dbReference type="ARBA" id="ARBA00035136"/>
    </source>
</evidence>
<dbReference type="AlphaFoldDB" id="A0A3P7P1T0"/>
<name>A0A3P7P1T0_9FIRM</name>
<dbReference type="Proteomes" id="UP000279029">
    <property type="component" value="Chromosome"/>
</dbReference>
<evidence type="ECO:0000313" key="9">
    <source>
        <dbReference type="EMBL" id="VDN49334.1"/>
    </source>
</evidence>
<dbReference type="OrthoDB" id="9808392at2"/>
<gene>
    <name evidence="8 9" type="primary">rpsT</name>
    <name evidence="9" type="ORF">PATL70BA_3402</name>
</gene>